<proteinExistence type="predicted"/>
<name>A0AAV5GKN6_9BASI</name>
<feature type="region of interest" description="Disordered" evidence="1">
    <location>
        <begin position="47"/>
        <end position="79"/>
    </location>
</feature>
<dbReference type="EMBL" id="BQKY01000006">
    <property type="protein sequence ID" value="GJN90075.1"/>
    <property type="molecule type" value="Genomic_DNA"/>
</dbReference>
<evidence type="ECO:0000313" key="3">
    <source>
        <dbReference type="Proteomes" id="UP001342314"/>
    </source>
</evidence>
<protein>
    <submittedName>
        <fullName evidence="2">Uncharacterized protein</fullName>
    </submittedName>
</protein>
<dbReference type="Proteomes" id="UP001342314">
    <property type="component" value="Unassembled WGS sequence"/>
</dbReference>
<evidence type="ECO:0000313" key="2">
    <source>
        <dbReference type="EMBL" id="GJN90075.1"/>
    </source>
</evidence>
<gene>
    <name evidence="2" type="ORF">Rhopal_003073-T1</name>
</gene>
<dbReference type="AlphaFoldDB" id="A0AAV5GKN6"/>
<accession>A0AAV5GKN6</accession>
<comment type="caution">
    <text evidence="2">The sequence shown here is derived from an EMBL/GenBank/DDBJ whole genome shotgun (WGS) entry which is preliminary data.</text>
</comment>
<reference evidence="2 3" key="1">
    <citation type="submission" date="2021-12" db="EMBL/GenBank/DDBJ databases">
        <title>High titer production of polyol ester of fatty acids by Rhodotorula paludigena BS15 towards product separation-free biomass refinery.</title>
        <authorList>
            <person name="Mano J."/>
            <person name="Ono H."/>
            <person name="Tanaka T."/>
            <person name="Naito K."/>
            <person name="Sushida H."/>
            <person name="Ike M."/>
            <person name="Tokuyasu K."/>
            <person name="Kitaoka M."/>
        </authorList>
    </citation>
    <scope>NUCLEOTIDE SEQUENCE [LARGE SCALE GENOMIC DNA]</scope>
    <source>
        <strain evidence="2 3">BS15</strain>
    </source>
</reference>
<sequence>MASPEPGGPSDLDDGALPEVPDLAAPPAITEANLLLSVETAQLMMDLEDLEGDKPVPDVPGVPPGLNGGAQPSPWPSRDKLSDALYKRFIADGVVEDQARAVASAEGKLRAKWTEWERLHGSEAEKSWTQVLGEMRTREAALKKELEADGIKLDMGQMP</sequence>
<evidence type="ECO:0000256" key="1">
    <source>
        <dbReference type="SAM" id="MobiDB-lite"/>
    </source>
</evidence>
<feature type="region of interest" description="Disordered" evidence="1">
    <location>
        <begin position="1"/>
        <end position="24"/>
    </location>
</feature>
<organism evidence="2 3">
    <name type="scientific">Rhodotorula paludigena</name>
    <dbReference type="NCBI Taxonomy" id="86838"/>
    <lineage>
        <taxon>Eukaryota</taxon>
        <taxon>Fungi</taxon>
        <taxon>Dikarya</taxon>
        <taxon>Basidiomycota</taxon>
        <taxon>Pucciniomycotina</taxon>
        <taxon>Microbotryomycetes</taxon>
        <taxon>Sporidiobolales</taxon>
        <taxon>Sporidiobolaceae</taxon>
        <taxon>Rhodotorula</taxon>
    </lineage>
</organism>
<keyword evidence="3" id="KW-1185">Reference proteome</keyword>